<keyword evidence="1" id="KW-0812">Transmembrane</keyword>
<sequence>MSQAVKLFVQIVNRPLQLLICALRLSLRALYWVQGWKFIGWITMIIMCLNIQH</sequence>
<accession>A0AAU7TVJ6</accession>
<keyword evidence="1" id="KW-0472">Membrane</keyword>
<feature type="transmembrane region" description="Helical" evidence="1">
    <location>
        <begin position="29"/>
        <end position="51"/>
    </location>
</feature>
<gene>
    <name evidence="2" type="ORF">AAF463_18855</name>
</gene>
<evidence type="ECO:0000313" key="2">
    <source>
        <dbReference type="EMBL" id="XBV44618.1"/>
    </source>
</evidence>
<dbReference type="RefSeq" id="WP_350261280.1">
    <property type="nucleotide sequence ID" value="NZ_CP158292.1"/>
</dbReference>
<organism evidence="2">
    <name type="scientific">Pantoea sp. BJ2</name>
    <dbReference type="NCBI Taxonomy" id="3141322"/>
    <lineage>
        <taxon>Bacteria</taxon>
        <taxon>Pseudomonadati</taxon>
        <taxon>Pseudomonadota</taxon>
        <taxon>Gammaproteobacteria</taxon>
        <taxon>Enterobacterales</taxon>
        <taxon>Erwiniaceae</taxon>
        <taxon>Pantoea</taxon>
    </lineage>
</organism>
<name>A0AAU7TVJ6_9GAMM</name>
<proteinExistence type="predicted"/>
<evidence type="ECO:0000256" key="1">
    <source>
        <dbReference type="SAM" id="Phobius"/>
    </source>
</evidence>
<keyword evidence="1" id="KW-1133">Transmembrane helix</keyword>
<protein>
    <submittedName>
        <fullName evidence="2">Uncharacterized protein</fullName>
    </submittedName>
</protein>
<dbReference type="EMBL" id="CP158292">
    <property type="protein sequence ID" value="XBV44618.1"/>
    <property type="molecule type" value="Genomic_DNA"/>
</dbReference>
<dbReference type="AlphaFoldDB" id="A0AAU7TVJ6"/>
<reference evidence="2" key="1">
    <citation type="submission" date="2024-06" db="EMBL/GenBank/DDBJ databases">
        <title>Multiomics insights into the TNT degradation mechanism by Pantoea sp. BJ2 isolated from an ammunition destruction site.</title>
        <authorList>
            <person name="Luo J."/>
        </authorList>
    </citation>
    <scope>NUCLEOTIDE SEQUENCE</scope>
    <source>
        <strain evidence="2">BJ2</strain>
    </source>
</reference>